<dbReference type="AlphaFoldDB" id="A0A212JTF1"/>
<sequence>MVDRCGSQAPASATNSEHQRFVKFTPDITPLKGGYWEFFVVLYKQKYPLKKQRVS</sequence>
<proteinExistence type="predicted"/>
<evidence type="ECO:0000313" key="1">
    <source>
        <dbReference type="EMBL" id="SBW02713.1"/>
    </source>
</evidence>
<protein>
    <submittedName>
        <fullName evidence="1">Uncharacterized protein</fullName>
    </submittedName>
</protein>
<accession>A0A212JTF1</accession>
<reference evidence="1" key="1">
    <citation type="submission" date="2016-04" db="EMBL/GenBank/DDBJ databases">
        <authorList>
            <person name="Evans L.H."/>
            <person name="Alamgir A."/>
            <person name="Owens N."/>
            <person name="Weber N.D."/>
            <person name="Virtaneva K."/>
            <person name="Barbian K."/>
            <person name="Babar A."/>
            <person name="Rosenke K."/>
        </authorList>
    </citation>
    <scope>NUCLEOTIDE SEQUENCE</scope>
    <source>
        <strain evidence="1">86-1</strain>
    </source>
</reference>
<organism evidence="1">
    <name type="scientific">uncultured Dysgonomonas sp</name>
    <dbReference type="NCBI Taxonomy" id="206096"/>
    <lineage>
        <taxon>Bacteria</taxon>
        <taxon>Pseudomonadati</taxon>
        <taxon>Bacteroidota</taxon>
        <taxon>Bacteroidia</taxon>
        <taxon>Bacteroidales</taxon>
        <taxon>Dysgonomonadaceae</taxon>
        <taxon>Dysgonomonas</taxon>
        <taxon>environmental samples</taxon>
    </lineage>
</organism>
<name>A0A212JTF1_9BACT</name>
<gene>
    <name evidence="1" type="ORF">KL86DYS1_30384</name>
</gene>
<dbReference type="EMBL" id="FLUM01000003">
    <property type="protein sequence ID" value="SBW02713.1"/>
    <property type="molecule type" value="Genomic_DNA"/>
</dbReference>